<comment type="caution">
    <text evidence="3">The sequence shown here is derived from an EMBL/GenBank/DDBJ whole genome shotgun (WGS) entry which is preliminary data.</text>
</comment>
<feature type="transmembrane region" description="Helical" evidence="1">
    <location>
        <begin position="39"/>
        <end position="61"/>
    </location>
</feature>
<keyword evidence="1" id="KW-1133">Transmembrane helix</keyword>
<dbReference type="HOGENOM" id="CLU_120004_1_0_9"/>
<evidence type="ECO:0000256" key="1">
    <source>
        <dbReference type="SAM" id="Phobius"/>
    </source>
</evidence>
<evidence type="ECO:0000313" key="3">
    <source>
        <dbReference type="EMBL" id="EEP64755.1"/>
    </source>
</evidence>
<evidence type="ECO:0000259" key="2">
    <source>
        <dbReference type="Pfam" id="PF05232"/>
    </source>
</evidence>
<gene>
    <name evidence="3" type="ORF">VEIDISOL_01817</name>
</gene>
<evidence type="ECO:0000313" key="4">
    <source>
        <dbReference type="Proteomes" id="UP000003529"/>
    </source>
</evidence>
<feature type="domain" description="Chlorhexidine efflux transporter" evidence="2">
    <location>
        <begin position="72"/>
        <end position="133"/>
    </location>
</feature>
<keyword evidence="1" id="KW-0472">Membrane</keyword>
<dbReference type="eggNOG" id="COG4125">
    <property type="taxonomic scope" value="Bacteria"/>
</dbReference>
<reference evidence="3" key="1">
    <citation type="submission" date="2009-04" db="EMBL/GenBank/DDBJ databases">
        <authorList>
            <person name="Weinstock G."/>
            <person name="Sodergren E."/>
            <person name="Clifton S."/>
            <person name="Fulton L."/>
            <person name="Fulton B."/>
            <person name="Courtney L."/>
            <person name="Fronick C."/>
            <person name="Harrison M."/>
            <person name="Strong C."/>
            <person name="Farmer C."/>
            <person name="Delahaunty K."/>
            <person name="Markovic C."/>
            <person name="Hall O."/>
            <person name="Minx P."/>
            <person name="Tomlinson C."/>
            <person name="Mitreva M."/>
            <person name="Nelson J."/>
            <person name="Hou S."/>
            <person name="Wollam A."/>
            <person name="Pepin K.H."/>
            <person name="Johnson M."/>
            <person name="Bhonagiri V."/>
            <person name="Nash W.E."/>
            <person name="Warren W."/>
            <person name="Chinwalla A."/>
            <person name="Mardis E.R."/>
            <person name="Wilson R.K."/>
        </authorList>
    </citation>
    <scope>NUCLEOTIDE SEQUENCE [LARGE SCALE GENOMIC DNA]</scope>
    <source>
        <strain evidence="3">ATCC 17748</strain>
    </source>
</reference>
<protein>
    <submittedName>
        <fullName evidence="3">Bacterial Transmembrane Pair family</fullName>
    </submittedName>
</protein>
<sequence>MEVFIMSASERVVQSILYEVGCILIGCLVMLFVPHDGQPFVLMVIFSLLAMVWNFVFNWIFDKLVPGDRLERGPVIRTIHAVLFEGLFMFATVPIIMYMMHMSFWMAFVTDITMTLVILGYTYVYNWVYDRARLYFVEA</sequence>
<name>C4FSC7_9FIRM</name>
<proteinExistence type="predicted"/>
<dbReference type="Pfam" id="PF05232">
    <property type="entry name" value="BTP"/>
    <property type="match status" value="2"/>
</dbReference>
<keyword evidence="4" id="KW-1185">Reference proteome</keyword>
<dbReference type="Proteomes" id="UP000003529">
    <property type="component" value="Unassembled WGS sequence"/>
</dbReference>
<dbReference type="EMBL" id="ACIK02000019">
    <property type="protein sequence ID" value="EEP64755.1"/>
    <property type="molecule type" value="Genomic_DNA"/>
</dbReference>
<dbReference type="AlphaFoldDB" id="C4FSC7"/>
<accession>C4FSC7</accession>
<feature type="domain" description="Chlorhexidine efflux transporter" evidence="2">
    <location>
        <begin position="7"/>
        <end position="66"/>
    </location>
</feature>
<feature type="transmembrane region" description="Helical" evidence="1">
    <location>
        <begin position="12"/>
        <end position="33"/>
    </location>
</feature>
<dbReference type="InterPro" id="IPR058208">
    <property type="entry name" value="PACE"/>
</dbReference>
<organism evidence="3 4">
    <name type="scientific">Veillonella dispar ATCC 17748</name>
    <dbReference type="NCBI Taxonomy" id="546273"/>
    <lineage>
        <taxon>Bacteria</taxon>
        <taxon>Bacillati</taxon>
        <taxon>Bacillota</taxon>
        <taxon>Negativicutes</taxon>
        <taxon>Veillonellales</taxon>
        <taxon>Veillonellaceae</taxon>
        <taxon>Veillonella</taxon>
    </lineage>
</organism>
<dbReference type="NCBIfam" id="NF033664">
    <property type="entry name" value="PACE_transport"/>
    <property type="match status" value="1"/>
</dbReference>
<feature type="transmembrane region" description="Helical" evidence="1">
    <location>
        <begin position="105"/>
        <end position="124"/>
    </location>
</feature>
<keyword evidence="1 3" id="KW-0812">Transmembrane</keyword>
<feature type="transmembrane region" description="Helical" evidence="1">
    <location>
        <begin position="82"/>
        <end position="99"/>
    </location>
</feature>
<dbReference type="InterPro" id="IPR007896">
    <property type="entry name" value="BTP_bacteria"/>
</dbReference>